<accession>A0A0S4LS23</accession>
<gene>
    <name evidence="2" type="ORF">COMA2_80180</name>
</gene>
<dbReference type="Pfam" id="PF06727">
    <property type="entry name" value="DUF1207"/>
    <property type="match status" value="1"/>
</dbReference>
<dbReference type="RefSeq" id="WP_090902115.1">
    <property type="nucleotide sequence ID" value="NZ_CZPZ01000035.1"/>
</dbReference>
<keyword evidence="1" id="KW-1133">Transmembrane helix</keyword>
<evidence type="ECO:0000256" key="1">
    <source>
        <dbReference type="SAM" id="Phobius"/>
    </source>
</evidence>
<dbReference type="STRING" id="1742973.COMA2_80180"/>
<evidence type="ECO:0000313" key="2">
    <source>
        <dbReference type="EMBL" id="CUS39785.1"/>
    </source>
</evidence>
<keyword evidence="3" id="KW-1185">Reference proteome</keyword>
<name>A0A0S4LS23_9BACT</name>
<proteinExistence type="predicted"/>
<evidence type="ECO:0000313" key="3">
    <source>
        <dbReference type="Proteomes" id="UP000198736"/>
    </source>
</evidence>
<feature type="transmembrane region" description="Helical" evidence="1">
    <location>
        <begin position="21"/>
        <end position="42"/>
    </location>
</feature>
<dbReference type="InterPro" id="IPR009599">
    <property type="entry name" value="DUF1207"/>
</dbReference>
<reference evidence="3" key="1">
    <citation type="submission" date="2015-10" db="EMBL/GenBank/DDBJ databases">
        <authorList>
            <person name="Luecker S."/>
            <person name="Luecker S."/>
        </authorList>
    </citation>
    <scope>NUCLEOTIDE SEQUENCE [LARGE SCALE GENOMIC DNA]</scope>
</reference>
<keyword evidence="1" id="KW-0812">Transmembrane</keyword>
<dbReference type="AlphaFoldDB" id="A0A0S4LS23"/>
<keyword evidence="1" id="KW-0472">Membrane</keyword>
<dbReference type="OrthoDB" id="238106at2"/>
<sequence length="398" mass="44648">MCNRSGLEVERRSHHRFTCRQARSAVTASLLWIWFLLFPYVLGAGTVEDAYIAGYTASSLEHEFGLRDAALEVHDGMVTVLLVAGSQVDREKLEAAIKRIPGVVRVDIRSETAEKFQQRSISDPQAGDAQKQPSGAITTAIENHTSKWMPHGLLFDPLHADLRWPRFSAAYRSFATGLDLSGGFAGNFGETFALYRNKALFGGEWELGVQAGVFSLLDFGQQSIDLVNADYRVGVVSGYRANAWSGFVRLLHQSSHLGDEFILNNPQVTRINLSFEELDMKIAYDAATWLRVYGGGGVLLRREPQIGRGTAQWGIEMTSPVTFLEGRVRPVAYGDFQANERAHWSVSRSLMAGLQLENARIGDRRLQLLFEYYFGPSPDGQFYRRMVEWYGVGLHFFY</sequence>
<dbReference type="EMBL" id="CZPZ01000035">
    <property type="protein sequence ID" value="CUS39785.1"/>
    <property type="molecule type" value="Genomic_DNA"/>
</dbReference>
<dbReference type="Proteomes" id="UP000198736">
    <property type="component" value="Unassembled WGS sequence"/>
</dbReference>
<organism evidence="2 3">
    <name type="scientific">Candidatus Nitrospira nitrificans</name>
    <dbReference type="NCBI Taxonomy" id="1742973"/>
    <lineage>
        <taxon>Bacteria</taxon>
        <taxon>Pseudomonadati</taxon>
        <taxon>Nitrospirota</taxon>
        <taxon>Nitrospiria</taxon>
        <taxon>Nitrospirales</taxon>
        <taxon>Nitrospiraceae</taxon>
        <taxon>Nitrospira</taxon>
    </lineage>
</organism>
<protein>
    <recommendedName>
        <fullName evidence="4">DUF1207 domain-containing protein</fullName>
    </recommendedName>
</protein>
<evidence type="ECO:0008006" key="4">
    <source>
        <dbReference type="Google" id="ProtNLM"/>
    </source>
</evidence>